<proteinExistence type="predicted"/>
<reference evidence="1" key="1">
    <citation type="submission" date="2021-06" db="EMBL/GenBank/DDBJ databases">
        <authorList>
            <person name="Kallberg Y."/>
            <person name="Tangrot J."/>
            <person name="Rosling A."/>
        </authorList>
    </citation>
    <scope>NUCLEOTIDE SEQUENCE</scope>
    <source>
        <strain evidence="1">IL203A</strain>
    </source>
</reference>
<organism evidence="1 2">
    <name type="scientific">Dentiscutata heterogama</name>
    <dbReference type="NCBI Taxonomy" id="1316150"/>
    <lineage>
        <taxon>Eukaryota</taxon>
        <taxon>Fungi</taxon>
        <taxon>Fungi incertae sedis</taxon>
        <taxon>Mucoromycota</taxon>
        <taxon>Glomeromycotina</taxon>
        <taxon>Glomeromycetes</taxon>
        <taxon>Diversisporales</taxon>
        <taxon>Gigasporaceae</taxon>
        <taxon>Dentiscutata</taxon>
    </lineage>
</organism>
<evidence type="ECO:0000313" key="1">
    <source>
        <dbReference type="EMBL" id="CAG8440356.1"/>
    </source>
</evidence>
<accession>A0ACA9JWQ9</accession>
<gene>
    <name evidence="1" type="ORF">DHETER_LOCUS211</name>
</gene>
<sequence length="75" mass="8846">MEDSVQISKNKAEEKIIQEQIQKQYAIIKNILKKVTLENENIWKIKIPKSSLIYKNNIQETLKEAQESCCRNIKI</sequence>
<name>A0ACA9JWQ9_9GLOM</name>
<dbReference type="EMBL" id="CAJVPU010000087">
    <property type="protein sequence ID" value="CAG8440356.1"/>
    <property type="molecule type" value="Genomic_DNA"/>
</dbReference>
<evidence type="ECO:0000313" key="2">
    <source>
        <dbReference type="Proteomes" id="UP000789702"/>
    </source>
</evidence>
<dbReference type="Proteomes" id="UP000789702">
    <property type="component" value="Unassembled WGS sequence"/>
</dbReference>
<comment type="caution">
    <text evidence="1">The sequence shown here is derived from an EMBL/GenBank/DDBJ whole genome shotgun (WGS) entry which is preliminary data.</text>
</comment>
<keyword evidence="2" id="KW-1185">Reference proteome</keyword>
<protein>
    <submittedName>
        <fullName evidence="1">6755_t:CDS:1</fullName>
    </submittedName>
</protein>